<dbReference type="Proteomes" id="UP000694892">
    <property type="component" value="Chromosome 8L"/>
</dbReference>
<protein>
    <submittedName>
        <fullName evidence="1">Uncharacterized protein</fullName>
    </submittedName>
</protein>
<organism evidence="1 2">
    <name type="scientific">Xenopus laevis</name>
    <name type="common">African clawed frog</name>
    <dbReference type="NCBI Taxonomy" id="8355"/>
    <lineage>
        <taxon>Eukaryota</taxon>
        <taxon>Metazoa</taxon>
        <taxon>Chordata</taxon>
        <taxon>Craniata</taxon>
        <taxon>Vertebrata</taxon>
        <taxon>Euteleostomi</taxon>
        <taxon>Amphibia</taxon>
        <taxon>Batrachia</taxon>
        <taxon>Anura</taxon>
        <taxon>Pipoidea</taxon>
        <taxon>Pipidae</taxon>
        <taxon>Xenopodinae</taxon>
        <taxon>Xenopus</taxon>
        <taxon>Xenopus</taxon>
    </lineage>
</organism>
<sequence>MRSEMPSSVTAKEVLHIYLLGMTEGDFCKAMPLFIVIHYYLSLEVQSSTLTQGGGITSKLEQDLVPSSMVY</sequence>
<dbReference type="EMBL" id="CM004480">
    <property type="protein sequence ID" value="OCT68455.1"/>
    <property type="molecule type" value="Genomic_DNA"/>
</dbReference>
<accession>A0A974C861</accession>
<gene>
    <name evidence="1" type="ORF">XELAEV_18039757mg</name>
</gene>
<evidence type="ECO:0000313" key="1">
    <source>
        <dbReference type="EMBL" id="OCT68455.1"/>
    </source>
</evidence>
<evidence type="ECO:0000313" key="2">
    <source>
        <dbReference type="Proteomes" id="UP000694892"/>
    </source>
</evidence>
<proteinExistence type="predicted"/>
<name>A0A974C861_XENLA</name>
<reference evidence="2" key="1">
    <citation type="journal article" date="2016" name="Nature">
        <title>Genome evolution in the allotetraploid frog Xenopus laevis.</title>
        <authorList>
            <person name="Session A.M."/>
            <person name="Uno Y."/>
            <person name="Kwon T."/>
            <person name="Chapman J.A."/>
            <person name="Toyoda A."/>
            <person name="Takahashi S."/>
            <person name="Fukui A."/>
            <person name="Hikosaka A."/>
            <person name="Suzuki A."/>
            <person name="Kondo M."/>
            <person name="van Heeringen S.J."/>
            <person name="Quigley I."/>
            <person name="Heinz S."/>
            <person name="Ogino H."/>
            <person name="Ochi H."/>
            <person name="Hellsten U."/>
            <person name="Lyons J.B."/>
            <person name="Simakov O."/>
            <person name="Putnam N."/>
            <person name="Stites J."/>
            <person name="Kuroki Y."/>
            <person name="Tanaka T."/>
            <person name="Michiue T."/>
            <person name="Watanabe M."/>
            <person name="Bogdanovic O."/>
            <person name="Lister R."/>
            <person name="Georgiou G."/>
            <person name="Paranjpe S.S."/>
            <person name="van Kruijsbergen I."/>
            <person name="Shu S."/>
            <person name="Carlson J."/>
            <person name="Kinoshita T."/>
            <person name="Ohta Y."/>
            <person name="Mawaribuchi S."/>
            <person name="Jenkins J."/>
            <person name="Grimwood J."/>
            <person name="Schmutz J."/>
            <person name="Mitros T."/>
            <person name="Mozaffari S.V."/>
            <person name="Suzuki Y."/>
            <person name="Haramoto Y."/>
            <person name="Yamamoto T.S."/>
            <person name="Takagi C."/>
            <person name="Heald R."/>
            <person name="Miller K."/>
            <person name="Haudenschild C."/>
            <person name="Kitzman J."/>
            <person name="Nakayama T."/>
            <person name="Izutsu Y."/>
            <person name="Robert J."/>
            <person name="Fortriede J."/>
            <person name="Burns K."/>
            <person name="Lotay V."/>
            <person name="Karimi K."/>
            <person name="Yasuoka Y."/>
            <person name="Dichmann D.S."/>
            <person name="Flajnik M.F."/>
            <person name="Houston D.W."/>
            <person name="Shendure J."/>
            <person name="DuPasquier L."/>
            <person name="Vize P.D."/>
            <person name="Zorn A.M."/>
            <person name="Ito M."/>
            <person name="Marcotte E.M."/>
            <person name="Wallingford J.B."/>
            <person name="Ito Y."/>
            <person name="Asashima M."/>
            <person name="Ueno N."/>
            <person name="Matsuda Y."/>
            <person name="Veenstra G.J."/>
            <person name="Fujiyama A."/>
            <person name="Harland R.M."/>
            <person name="Taira M."/>
            <person name="Rokhsar D.S."/>
        </authorList>
    </citation>
    <scope>NUCLEOTIDE SEQUENCE [LARGE SCALE GENOMIC DNA]</scope>
    <source>
        <strain evidence="2">J</strain>
    </source>
</reference>
<dbReference type="AlphaFoldDB" id="A0A974C861"/>